<feature type="binding site" description="covalent" evidence="13">
    <location>
        <position position="244"/>
    </location>
    <ligand>
        <name>heme c</name>
        <dbReference type="ChEBI" id="CHEBI:61717"/>
        <label>2</label>
    </ligand>
</feature>
<dbReference type="SUPFAM" id="SSF46626">
    <property type="entry name" value="Cytochrome c"/>
    <property type="match status" value="2"/>
</dbReference>
<dbReference type="RefSeq" id="WP_145330122.1">
    <property type="nucleotide sequence ID" value="NZ_DAMALA010000001.1"/>
</dbReference>
<keyword evidence="5 14" id="KW-0479">Metal-binding</keyword>
<comment type="cofactor">
    <cofactor evidence="13">
        <name>heme</name>
        <dbReference type="ChEBI" id="CHEBI:30413"/>
    </cofactor>
    <text evidence="13">Binds 2 heme groups.</text>
</comment>
<dbReference type="InterPro" id="IPR009056">
    <property type="entry name" value="Cyt_c-like_dom"/>
</dbReference>
<feature type="domain" description="Cytochrome c" evidence="15">
    <location>
        <begin position="229"/>
        <end position="365"/>
    </location>
</feature>
<evidence type="ECO:0000256" key="3">
    <source>
        <dbReference type="ARBA" id="ARBA00022448"/>
    </source>
</evidence>
<dbReference type="InterPro" id="IPR004852">
    <property type="entry name" value="Di-haem_cyt_c_peroxidsae"/>
</dbReference>
<dbReference type="Pfam" id="PF03150">
    <property type="entry name" value="CCP_MauG"/>
    <property type="match status" value="1"/>
</dbReference>
<feature type="binding site" description="axial binding residue" evidence="14">
    <location>
        <position position="248"/>
    </location>
    <ligand>
        <name>heme c</name>
        <dbReference type="ChEBI" id="CHEBI:61717"/>
        <label>2</label>
    </ligand>
    <ligandPart>
        <name>Fe</name>
        <dbReference type="ChEBI" id="CHEBI:18248"/>
    </ligandPart>
</feature>
<evidence type="ECO:0000313" key="16">
    <source>
        <dbReference type="EMBL" id="TWI16118.1"/>
    </source>
</evidence>
<dbReference type="OrthoDB" id="9805202at2"/>
<sequence length="379" mass="42798">MIRRVLVFGLLGVVLILLAFVQDQDIPDIALWRRLYASGDSRQWPTPHLDDDVKTNFVDIGSLPDVEYPLDNPFSKEKSALGKLLFFDPRLSATKQLACASCHDPQLGWGDGKSLANGHNRRVGKRNAMTLYNVGYYHTFFWDGRSPSLEAQVLFPLTDSVEMNTAPEVAVRHIQAIAGYRPLFKSAFGDSTISISRIQQAIATFERGIRSYNSKFDRFIKGNKDAMTDDEVWGLHLFRTKARCINCHNTPLFSDNQFHNDGQTLYGTRQQDFGHYHISGKQEDIGAFRTPSLREITLTGPWMHHGNFPTLLDVVQLYNLGNPEPIQRSVTIDPKTKPIHSAKLKKLNLTNEEINAVLKFLGAISSSTQQRITMPKLPE</sequence>
<evidence type="ECO:0000256" key="12">
    <source>
        <dbReference type="ARBA" id="ARBA00073576"/>
    </source>
</evidence>
<comment type="caution">
    <text evidence="16">The sequence shown here is derived from an EMBL/GenBank/DDBJ whole genome shotgun (WGS) entry which is preliminary data.</text>
</comment>
<reference evidence="16 17" key="1">
    <citation type="journal article" date="2015" name="Stand. Genomic Sci.">
        <title>Genomic Encyclopedia of Bacterial and Archaeal Type Strains, Phase III: the genomes of soil and plant-associated and newly described type strains.</title>
        <authorList>
            <person name="Whitman W.B."/>
            <person name="Woyke T."/>
            <person name="Klenk H.P."/>
            <person name="Zhou Y."/>
            <person name="Lilburn T.G."/>
            <person name="Beck B.J."/>
            <person name="De Vos P."/>
            <person name="Vandamme P."/>
            <person name="Eisen J.A."/>
            <person name="Garrity G."/>
            <person name="Hugenholtz P."/>
            <person name="Kyrpides N.C."/>
        </authorList>
    </citation>
    <scope>NUCLEOTIDE SEQUENCE [LARGE SCALE GENOMIC DNA]</scope>
    <source>
        <strain evidence="16 17">CGMCC 1.6855</strain>
    </source>
</reference>
<comment type="pathway">
    <text evidence="2">One-carbon metabolism; methylamine degradation.</text>
</comment>
<evidence type="ECO:0000256" key="10">
    <source>
        <dbReference type="ARBA" id="ARBA00023004"/>
    </source>
</evidence>
<evidence type="ECO:0000313" key="17">
    <source>
        <dbReference type="Proteomes" id="UP000315908"/>
    </source>
</evidence>
<dbReference type="GO" id="GO:0004130">
    <property type="term" value="F:cytochrome-c peroxidase activity"/>
    <property type="evidence" value="ECO:0007669"/>
    <property type="project" value="TreeGrafter"/>
</dbReference>
<dbReference type="GO" id="GO:0042597">
    <property type="term" value="C:periplasmic space"/>
    <property type="evidence" value="ECO:0007669"/>
    <property type="project" value="UniProtKB-SubCell"/>
</dbReference>
<keyword evidence="16" id="KW-0575">Peroxidase</keyword>
<name>A0A562M8J0_9SPHI</name>
<evidence type="ECO:0000256" key="13">
    <source>
        <dbReference type="PIRSR" id="PIRSR000294-1"/>
    </source>
</evidence>
<dbReference type="GO" id="GO:0046872">
    <property type="term" value="F:metal ion binding"/>
    <property type="evidence" value="ECO:0007669"/>
    <property type="project" value="UniProtKB-KW"/>
</dbReference>
<feature type="binding site" description="axial binding residue" evidence="14">
    <location>
        <position position="103"/>
    </location>
    <ligand>
        <name>heme c</name>
        <dbReference type="ChEBI" id="CHEBI:61717"/>
        <label>1</label>
    </ligand>
    <ligandPart>
        <name>Fe</name>
        <dbReference type="ChEBI" id="CHEBI:18248"/>
    </ligandPart>
</feature>
<dbReference type="PANTHER" id="PTHR30600:SF10">
    <property type="entry name" value="BLL6722 PROTEIN"/>
    <property type="match status" value="1"/>
</dbReference>
<dbReference type="PIRSF" id="PIRSF000294">
    <property type="entry name" value="Cytochrome-c_peroxidase"/>
    <property type="match status" value="1"/>
</dbReference>
<keyword evidence="8" id="KW-0249">Electron transport</keyword>
<proteinExistence type="predicted"/>
<evidence type="ECO:0000259" key="15">
    <source>
        <dbReference type="PROSITE" id="PS51007"/>
    </source>
</evidence>
<dbReference type="InterPro" id="IPR026259">
    <property type="entry name" value="MauG/Cytc_peroxidase"/>
</dbReference>
<gene>
    <name evidence="16" type="ORF">IQ31_04571</name>
</gene>
<comment type="subcellular location">
    <subcellularLocation>
        <location evidence="1">Periplasm</location>
    </subcellularLocation>
</comment>
<evidence type="ECO:0000256" key="6">
    <source>
        <dbReference type="ARBA" id="ARBA00022729"/>
    </source>
</evidence>
<dbReference type="PANTHER" id="PTHR30600">
    <property type="entry name" value="CYTOCHROME C PEROXIDASE-RELATED"/>
    <property type="match status" value="1"/>
</dbReference>
<evidence type="ECO:0000256" key="7">
    <source>
        <dbReference type="ARBA" id="ARBA00022764"/>
    </source>
</evidence>
<accession>A0A562M8J0</accession>
<evidence type="ECO:0000256" key="8">
    <source>
        <dbReference type="ARBA" id="ARBA00022982"/>
    </source>
</evidence>
<keyword evidence="6" id="KW-0732">Signal</keyword>
<dbReference type="FunFam" id="1.10.760.10:FF:000019">
    <property type="entry name" value="Di-heme cytochrome C peroxidase"/>
    <property type="match status" value="1"/>
</dbReference>
<dbReference type="AlphaFoldDB" id="A0A562M8J0"/>
<dbReference type="GO" id="GO:0020037">
    <property type="term" value="F:heme binding"/>
    <property type="evidence" value="ECO:0007669"/>
    <property type="project" value="InterPro"/>
</dbReference>
<feature type="binding site" description="axial binding residue" evidence="14">
    <location>
        <position position="119"/>
    </location>
    <ligand>
        <name>heme c</name>
        <dbReference type="ChEBI" id="CHEBI:61717"/>
        <label>1</label>
    </ligand>
    <ligandPart>
        <name>Fe</name>
        <dbReference type="ChEBI" id="CHEBI:18248"/>
    </ligandPart>
</feature>
<feature type="binding site" description="covalent" evidence="13">
    <location>
        <position position="247"/>
    </location>
    <ligand>
        <name>heme c</name>
        <dbReference type="ChEBI" id="CHEBI:61717"/>
        <label>2</label>
    </ligand>
</feature>
<evidence type="ECO:0000256" key="4">
    <source>
        <dbReference type="ARBA" id="ARBA00022617"/>
    </source>
</evidence>
<dbReference type="GO" id="GO:0009055">
    <property type="term" value="F:electron transfer activity"/>
    <property type="evidence" value="ECO:0007669"/>
    <property type="project" value="InterPro"/>
</dbReference>
<evidence type="ECO:0000256" key="9">
    <source>
        <dbReference type="ARBA" id="ARBA00023002"/>
    </source>
</evidence>
<keyword evidence="7" id="KW-0574">Periplasm</keyword>
<organism evidence="16 17">
    <name type="scientific">Sphingobacterium siyangense</name>
    <dbReference type="NCBI Taxonomy" id="459529"/>
    <lineage>
        <taxon>Bacteria</taxon>
        <taxon>Pseudomonadati</taxon>
        <taxon>Bacteroidota</taxon>
        <taxon>Sphingobacteriia</taxon>
        <taxon>Sphingobacteriales</taxon>
        <taxon>Sphingobacteriaceae</taxon>
        <taxon>Sphingobacterium</taxon>
    </lineage>
</organism>
<dbReference type="InterPro" id="IPR036909">
    <property type="entry name" value="Cyt_c-like_dom_sf"/>
</dbReference>
<keyword evidence="10 14" id="KW-0408">Iron</keyword>
<dbReference type="InterPro" id="IPR051395">
    <property type="entry name" value="Cytochrome_c_Peroxidase/MauG"/>
</dbReference>
<dbReference type="Proteomes" id="UP000315908">
    <property type="component" value="Unassembled WGS sequence"/>
</dbReference>
<evidence type="ECO:0000256" key="14">
    <source>
        <dbReference type="PIRSR" id="PIRSR000294-2"/>
    </source>
</evidence>
<comment type="PTM">
    <text evidence="13">Binds 2 heme groups per subunit.</text>
</comment>
<feature type="binding site" description="covalent" evidence="13">
    <location>
        <position position="99"/>
    </location>
    <ligand>
        <name>heme c</name>
        <dbReference type="ChEBI" id="CHEBI:61717"/>
        <label>1</label>
    </ligand>
</feature>
<evidence type="ECO:0000256" key="2">
    <source>
        <dbReference type="ARBA" id="ARBA00004856"/>
    </source>
</evidence>
<comment type="function">
    <text evidence="11">Involved in methylamine metabolism. Essential for the maturation of the beta subunit of MADH, presumably via a step in the biosynthesis of tryptophan tryptophylquinone (TTQ), the cofactor of MADH.</text>
</comment>
<keyword evidence="4 13" id="KW-0349">Heme</keyword>
<dbReference type="PROSITE" id="PS51007">
    <property type="entry name" value="CYTC"/>
    <property type="match status" value="1"/>
</dbReference>
<evidence type="ECO:0000256" key="1">
    <source>
        <dbReference type="ARBA" id="ARBA00004418"/>
    </source>
</evidence>
<feature type="binding site" description="covalent" evidence="13">
    <location>
        <position position="102"/>
    </location>
    <ligand>
        <name>heme c</name>
        <dbReference type="ChEBI" id="CHEBI:61717"/>
        <label>1</label>
    </ligand>
</feature>
<keyword evidence="9" id="KW-0560">Oxidoreductase</keyword>
<protein>
    <recommendedName>
        <fullName evidence="12">Methylamine utilization protein MauG</fullName>
    </recommendedName>
</protein>
<evidence type="ECO:0000256" key="5">
    <source>
        <dbReference type="ARBA" id="ARBA00022723"/>
    </source>
</evidence>
<keyword evidence="3" id="KW-0813">Transport</keyword>
<dbReference type="EMBL" id="VLKR01000033">
    <property type="protein sequence ID" value="TWI16118.1"/>
    <property type="molecule type" value="Genomic_DNA"/>
</dbReference>
<dbReference type="Gene3D" id="1.10.760.10">
    <property type="entry name" value="Cytochrome c-like domain"/>
    <property type="match status" value="2"/>
</dbReference>
<evidence type="ECO:0000256" key="11">
    <source>
        <dbReference type="ARBA" id="ARBA00058991"/>
    </source>
</evidence>